<dbReference type="EMBL" id="GFPF01003079">
    <property type="protein sequence ID" value="MAA14225.1"/>
    <property type="molecule type" value="Transcribed_RNA"/>
</dbReference>
<feature type="signal peptide" evidence="2">
    <location>
        <begin position="1"/>
        <end position="20"/>
    </location>
</feature>
<feature type="compositionally biased region" description="Low complexity" evidence="1">
    <location>
        <begin position="118"/>
        <end position="134"/>
    </location>
</feature>
<evidence type="ECO:0000256" key="1">
    <source>
        <dbReference type="SAM" id="MobiDB-lite"/>
    </source>
</evidence>
<feature type="chain" id="PRO_5013075905" description="Secreted protein" evidence="2">
    <location>
        <begin position="21"/>
        <end position="134"/>
    </location>
</feature>
<evidence type="ECO:0008006" key="4">
    <source>
        <dbReference type="Google" id="ProtNLM"/>
    </source>
</evidence>
<feature type="region of interest" description="Disordered" evidence="1">
    <location>
        <begin position="63"/>
        <end position="134"/>
    </location>
</feature>
<reference evidence="3" key="1">
    <citation type="journal article" date="2017" name="Parasit. Vectors">
        <title>Sialotranscriptomics of Rhipicephalus zambeziensis reveals intricate expression profiles of secretory proteins and suggests tight temporal transcriptional regulation during blood-feeding.</title>
        <authorList>
            <person name="de Castro M.H."/>
            <person name="de Klerk D."/>
            <person name="Pienaar R."/>
            <person name="Rees D.J.G."/>
            <person name="Mans B.J."/>
        </authorList>
    </citation>
    <scope>NUCLEOTIDE SEQUENCE</scope>
    <source>
        <tissue evidence="3">Salivary glands</tissue>
    </source>
</reference>
<sequence>MVKRLVLLNALVILLAAVKANEENNESEEDILEAIGSAAATLGHHVHRFFSAFVRGIEKEIAERRRSHAEKEEASKDSQTLIRHWPPGAAPIPPGKGDVSQEPSIPTSPQEESASGVPSPQAPQDDQALPAAPA</sequence>
<proteinExistence type="predicted"/>
<organism evidence="3">
    <name type="scientific">Rhipicephalus zambeziensis</name>
    <dbReference type="NCBI Taxonomy" id="60191"/>
    <lineage>
        <taxon>Eukaryota</taxon>
        <taxon>Metazoa</taxon>
        <taxon>Ecdysozoa</taxon>
        <taxon>Arthropoda</taxon>
        <taxon>Chelicerata</taxon>
        <taxon>Arachnida</taxon>
        <taxon>Acari</taxon>
        <taxon>Parasitiformes</taxon>
        <taxon>Ixodida</taxon>
        <taxon>Ixodoidea</taxon>
        <taxon>Ixodidae</taxon>
        <taxon>Rhipicephalinae</taxon>
        <taxon>Rhipicephalus</taxon>
        <taxon>Rhipicephalus</taxon>
    </lineage>
</organism>
<name>A0A224YBE7_9ACAR</name>
<evidence type="ECO:0000256" key="2">
    <source>
        <dbReference type="SAM" id="SignalP"/>
    </source>
</evidence>
<feature type="compositionally biased region" description="Polar residues" evidence="1">
    <location>
        <begin position="101"/>
        <end position="113"/>
    </location>
</feature>
<accession>A0A224YBE7</accession>
<keyword evidence="2" id="KW-0732">Signal</keyword>
<protein>
    <recommendedName>
        <fullName evidence="4">Secreted protein</fullName>
    </recommendedName>
</protein>
<dbReference type="AlphaFoldDB" id="A0A224YBE7"/>
<evidence type="ECO:0000313" key="3">
    <source>
        <dbReference type="EMBL" id="MAA14225.1"/>
    </source>
</evidence>
<feature type="compositionally biased region" description="Basic and acidic residues" evidence="1">
    <location>
        <begin position="63"/>
        <end position="76"/>
    </location>
</feature>